<dbReference type="Proteomes" id="UP000593572">
    <property type="component" value="Unassembled WGS sequence"/>
</dbReference>
<comment type="caution">
    <text evidence="1">The sequence shown here is derived from an EMBL/GenBank/DDBJ whole genome shotgun (WGS) entry which is preliminary data.</text>
</comment>
<organism evidence="1 2">
    <name type="scientific">Gossypium lobatum</name>
    <dbReference type="NCBI Taxonomy" id="34289"/>
    <lineage>
        <taxon>Eukaryota</taxon>
        <taxon>Viridiplantae</taxon>
        <taxon>Streptophyta</taxon>
        <taxon>Embryophyta</taxon>
        <taxon>Tracheophyta</taxon>
        <taxon>Spermatophyta</taxon>
        <taxon>Magnoliopsida</taxon>
        <taxon>eudicotyledons</taxon>
        <taxon>Gunneridae</taxon>
        <taxon>Pentapetalae</taxon>
        <taxon>rosids</taxon>
        <taxon>malvids</taxon>
        <taxon>Malvales</taxon>
        <taxon>Malvaceae</taxon>
        <taxon>Malvoideae</taxon>
        <taxon>Gossypium</taxon>
    </lineage>
</organism>
<keyword evidence="2" id="KW-1185">Reference proteome</keyword>
<dbReference type="EMBL" id="JABEZX010000008">
    <property type="protein sequence ID" value="MBA0563997.1"/>
    <property type="molecule type" value="Genomic_DNA"/>
</dbReference>
<protein>
    <submittedName>
        <fullName evidence="1">Uncharacterized protein</fullName>
    </submittedName>
</protein>
<sequence length="35" mass="4060">MSFKESQQGRTWTDEEDKHAQQYAMQLVSSSVVPM</sequence>
<feature type="non-terminal residue" evidence="1">
    <location>
        <position position="35"/>
    </location>
</feature>
<evidence type="ECO:0000313" key="2">
    <source>
        <dbReference type="Proteomes" id="UP000593572"/>
    </source>
</evidence>
<accession>A0A7J8MH00</accession>
<name>A0A7J8MH00_9ROSI</name>
<gene>
    <name evidence="1" type="ORF">Golob_008956</name>
</gene>
<reference evidence="1 2" key="1">
    <citation type="journal article" date="2019" name="Genome Biol. Evol.">
        <title>Insights into the evolution of the New World diploid cottons (Gossypium, subgenus Houzingenia) based on genome sequencing.</title>
        <authorList>
            <person name="Grover C.E."/>
            <person name="Arick M.A. 2nd"/>
            <person name="Thrash A."/>
            <person name="Conover J.L."/>
            <person name="Sanders W.S."/>
            <person name="Peterson D.G."/>
            <person name="Frelichowski J.E."/>
            <person name="Scheffler J.A."/>
            <person name="Scheffler B.E."/>
            <person name="Wendel J.F."/>
        </authorList>
    </citation>
    <scope>NUCLEOTIDE SEQUENCE [LARGE SCALE GENOMIC DNA]</scope>
    <source>
        <strain evidence="1">157</strain>
        <tissue evidence="1">Leaf</tissue>
    </source>
</reference>
<evidence type="ECO:0000313" key="1">
    <source>
        <dbReference type="EMBL" id="MBA0563997.1"/>
    </source>
</evidence>
<proteinExistence type="predicted"/>
<dbReference type="AlphaFoldDB" id="A0A7J8MH00"/>